<dbReference type="EMBL" id="AP021876">
    <property type="protein sequence ID" value="BBO85501.1"/>
    <property type="molecule type" value="Genomic_DNA"/>
</dbReference>
<name>A0A5K7ZZD5_9BACT</name>
<dbReference type="KEGG" id="dov:DSCO28_60670"/>
<reference evidence="1 2" key="1">
    <citation type="submission" date="2019-11" db="EMBL/GenBank/DDBJ databases">
        <title>Comparative genomics of hydrocarbon-degrading Desulfosarcina strains.</title>
        <authorList>
            <person name="Watanabe M."/>
            <person name="Kojima H."/>
            <person name="Fukui M."/>
        </authorList>
    </citation>
    <scope>NUCLEOTIDE SEQUENCE [LARGE SCALE GENOMIC DNA]</scope>
    <source>
        <strain evidence="1 2">28bB2T</strain>
    </source>
</reference>
<accession>A0A5K7ZZD5</accession>
<sequence>MVDMLRFDGTYTLARKEDPGSSHAYACSWNVKVIDFSSSDPSHPHIRPCAVLAVRQAGGIFKSSCAESLGKRIVKDFDLKVDDLLWVESFPDVPQQLFVAVFTPRYGDAGIHYTITWRPILENEQNAVAPWFQASE</sequence>
<proteinExistence type="predicted"/>
<organism evidence="1 2">
    <name type="scientific">Desulfosarcina ovata subsp. sediminis</name>
    <dbReference type="NCBI Taxonomy" id="885957"/>
    <lineage>
        <taxon>Bacteria</taxon>
        <taxon>Pseudomonadati</taxon>
        <taxon>Thermodesulfobacteriota</taxon>
        <taxon>Desulfobacteria</taxon>
        <taxon>Desulfobacterales</taxon>
        <taxon>Desulfosarcinaceae</taxon>
        <taxon>Desulfosarcina</taxon>
    </lineage>
</organism>
<gene>
    <name evidence="1" type="ORF">DSCO28_60670</name>
</gene>
<protein>
    <submittedName>
        <fullName evidence="1">Uncharacterized protein</fullName>
    </submittedName>
</protein>
<evidence type="ECO:0000313" key="1">
    <source>
        <dbReference type="EMBL" id="BBO85501.1"/>
    </source>
</evidence>
<dbReference type="Proteomes" id="UP000425960">
    <property type="component" value="Chromosome"/>
</dbReference>
<dbReference type="AlphaFoldDB" id="A0A5K7ZZD5"/>
<evidence type="ECO:0000313" key="2">
    <source>
        <dbReference type="Proteomes" id="UP000425960"/>
    </source>
</evidence>